<evidence type="ECO:0000313" key="1">
    <source>
        <dbReference type="EMBL" id="CAI9784110.1"/>
    </source>
</evidence>
<evidence type="ECO:0000313" key="2">
    <source>
        <dbReference type="Proteomes" id="UP000834106"/>
    </source>
</evidence>
<protein>
    <submittedName>
        <fullName evidence="1">Uncharacterized protein</fullName>
    </submittedName>
</protein>
<dbReference type="AlphaFoldDB" id="A0AAD2AEY3"/>
<dbReference type="EMBL" id="OU503055">
    <property type="protein sequence ID" value="CAI9784110.1"/>
    <property type="molecule type" value="Genomic_DNA"/>
</dbReference>
<accession>A0AAD2AEY3</accession>
<name>A0AAD2AEY3_9LAMI</name>
<sequence length="278" mass="31486">MQVLQTNLSIKLLSLPKLQSLFCHRRHHGIYLDEYPVHHGDDRNLGNRQERWEQEARVATSHNEELPRDSSVTKGIGIMGTRGINLKGIQRSFVAKGNGKEDRLCLWKTNPLASILSPASLTLTWMVADYLITVHLNLLKDTLTWTLGWKMTSILGVIASLYHGSTHKQDMVEIWMMIWTSDPSLGYPEGPQTSIVIDLMRWRSNSTYGGMNTSTMQRYAPRLDELNHGRINHVRSGQPLPDMSGAFRPPVPRPGSLGFVPGPHHPFPEQNSSCWFNE</sequence>
<keyword evidence="2" id="KW-1185">Reference proteome</keyword>
<gene>
    <name evidence="1" type="ORF">FPE_LOCUS31540</name>
</gene>
<reference evidence="1" key="1">
    <citation type="submission" date="2023-05" db="EMBL/GenBank/DDBJ databases">
        <authorList>
            <person name="Huff M."/>
        </authorList>
    </citation>
    <scope>NUCLEOTIDE SEQUENCE</scope>
</reference>
<proteinExistence type="predicted"/>
<dbReference type="Proteomes" id="UP000834106">
    <property type="component" value="Chromosome 20"/>
</dbReference>
<organism evidence="1 2">
    <name type="scientific">Fraxinus pennsylvanica</name>
    <dbReference type="NCBI Taxonomy" id="56036"/>
    <lineage>
        <taxon>Eukaryota</taxon>
        <taxon>Viridiplantae</taxon>
        <taxon>Streptophyta</taxon>
        <taxon>Embryophyta</taxon>
        <taxon>Tracheophyta</taxon>
        <taxon>Spermatophyta</taxon>
        <taxon>Magnoliopsida</taxon>
        <taxon>eudicotyledons</taxon>
        <taxon>Gunneridae</taxon>
        <taxon>Pentapetalae</taxon>
        <taxon>asterids</taxon>
        <taxon>lamiids</taxon>
        <taxon>Lamiales</taxon>
        <taxon>Oleaceae</taxon>
        <taxon>Oleeae</taxon>
        <taxon>Fraxinus</taxon>
    </lineage>
</organism>